<dbReference type="OrthoDB" id="120976at2759"/>
<dbReference type="AlphaFoldDB" id="A0A9P6ULG7"/>
<dbReference type="InterPro" id="IPR001611">
    <property type="entry name" value="Leu-rich_rpt"/>
</dbReference>
<organism evidence="4 5">
    <name type="scientific">Dissophora globulifera</name>
    <dbReference type="NCBI Taxonomy" id="979702"/>
    <lineage>
        <taxon>Eukaryota</taxon>
        <taxon>Fungi</taxon>
        <taxon>Fungi incertae sedis</taxon>
        <taxon>Mucoromycota</taxon>
        <taxon>Mortierellomycotina</taxon>
        <taxon>Mortierellomycetes</taxon>
        <taxon>Mortierellales</taxon>
        <taxon>Mortierellaceae</taxon>
        <taxon>Dissophora</taxon>
    </lineage>
</organism>
<protein>
    <recommendedName>
        <fullName evidence="6">Tropomodulin</fullName>
    </recommendedName>
</protein>
<keyword evidence="5" id="KW-1185">Reference proteome</keyword>
<dbReference type="GO" id="GO:0031267">
    <property type="term" value="F:small GTPase binding"/>
    <property type="evidence" value="ECO:0007669"/>
    <property type="project" value="TreeGrafter"/>
</dbReference>
<dbReference type="GO" id="GO:0005634">
    <property type="term" value="C:nucleus"/>
    <property type="evidence" value="ECO:0007669"/>
    <property type="project" value="TreeGrafter"/>
</dbReference>
<dbReference type="Gene3D" id="3.80.10.10">
    <property type="entry name" value="Ribonuclease Inhibitor"/>
    <property type="match status" value="1"/>
</dbReference>
<comment type="caution">
    <text evidence="4">The sequence shown here is derived from an EMBL/GenBank/DDBJ whole genome shotgun (WGS) entry which is preliminary data.</text>
</comment>
<dbReference type="EMBL" id="JAAAIP010001126">
    <property type="protein sequence ID" value="KAG0310141.1"/>
    <property type="molecule type" value="Genomic_DNA"/>
</dbReference>
<dbReference type="Pfam" id="PF13516">
    <property type="entry name" value="LRR_6"/>
    <property type="match status" value="2"/>
</dbReference>
<dbReference type="SUPFAM" id="SSF52047">
    <property type="entry name" value="RNI-like"/>
    <property type="match status" value="1"/>
</dbReference>
<evidence type="ECO:0000256" key="2">
    <source>
        <dbReference type="ARBA" id="ARBA00022614"/>
    </source>
</evidence>
<dbReference type="PANTHER" id="PTHR24113">
    <property type="entry name" value="RAN GTPASE-ACTIVATING PROTEIN 1"/>
    <property type="match status" value="1"/>
</dbReference>
<feature type="non-terminal residue" evidence="4">
    <location>
        <position position="1"/>
    </location>
</feature>
<keyword evidence="2" id="KW-0433">Leucine-rich repeat</keyword>
<gene>
    <name evidence="4" type="ORF">BGZ99_000641</name>
</gene>
<reference evidence="4" key="1">
    <citation type="journal article" date="2020" name="Fungal Divers.">
        <title>Resolving the Mortierellaceae phylogeny through synthesis of multi-gene phylogenetics and phylogenomics.</title>
        <authorList>
            <person name="Vandepol N."/>
            <person name="Liber J."/>
            <person name="Desiro A."/>
            <person name="Na H."/>
            <person name="Kennedy M."/>
            <person name="Barry K."/>
            <person name="Grigoriev I.V."/>
            <person name="Miller A.N."/>
            <person name="O'Donnell K."/>
            <person name="Stajich J.E."/>
            <person name="Bonito G."/>
        </authorList>
    </citation>
    <scope>NUCLEOTIDE SEQUENCE</scope>
    <source>
        <strain evidence="4">REB-010B</strain>
    </source>
</reference>
<sequence length="75" mass="7909">ALAEALKTNSTLTTLNLCYNSIGSDGAKALAEVPQINSGPDQLNLMYNQIGDDGAKALAEAVTTNWTVRIKTSKI</sequence>
<accession>A0A9P6ULG7</accession>
<evidence type="ECO:0000256" key="1">
    <source>
        <dbReference type="ARBA" id="ARBA00022468"/>
    </source>
</evidence>
<name>A0A9P6ULG7_9FUNG</name>
<dbReference type="GO" id="GO:0005096">
    <property type="term" value="F:GTPase activator activity"/>
    <property type="evidence" value="ECO:0007669"/>
    <property type="project" value="UniProtKB-KW"/>
</dbReference>
<evidence type="ECO:0000313" key="5">
    <source>
        <dbReference type="Proteomes" id="UP000738325"/>
    </source>
</evidence>
<evidence type="ECO:0000313" key="4">
    <source>
        <dbReference type="EMBL" id="KAG0310141.1"/>
    </source>
</evidence>
<dbReference type="SMART" id="SM00368">
    <property type="entry name" value="LRR_RI"/>
    <property type="match status" value="2"/>
</dbReference>
<dbReference type="InterPro" id="IPR027038">
    <property type="entry name" value="RanGap"/>
</dbReference>
<dbReference type="GO" id="GO:0006913">
    <property type="term" value="P:nucleocytoplasmic transport"/>
    <property type="evidence" value="ECO:0007669"/>
    <property type="project" value="TreeGrafter"/>
</dbReference>
<keyword evidence="3" id="KW-0677">Repeat</keyword>
<keyword evidence="1" id="KW-0343">GTPase activation</keyword>
<dbReference type="Proteomes" id="UP000738325">
    <property type="component" value="Unassembled WGS sequence"/>
</dbReference>
<dbReference type="InterPro" id="IPR032675">
    <property type="entry name" value="LRR_dom_sf"/>
</dbReference>
<evidence type="ECO:0000256" key="3">
    <source>
        <dbReference type="ARBA" id="ARBA00022737"/>
    </source>
</evidence>
<dbReference type="GO" id="GO:0048471">
    <property type="term" value="C:perinuclear region of cytoplasm"/>
    <property type="evidence" value="ECO:0007669"/>
    <property type="project" value="TreeGrafter"/>
</dbReference>
<dbReference type="PANTHER" id="PTHR24113:SF12">
    <property type="entry name" value="RAN GTPASE-ACTIVATING PROTEIN 1"/>
    <property type="match status" value="1"/>
</dbReference>
<evidence type="ECO:0008006" key="6">
    <source>
        <dbReference type="Google" id="ProtNLM"/>
    </source>
</evidence>
<proteinExistence type="predicted"/>
<dbReference type="GO" id="GO:0005829">
    <property type="term" value="C:cytosol"/>
    <property type="evidence" value="ECO:0007669"/>
    <property type="project" value="TreeGrafter"/>
</dbReference>